<dbReference type="InterPro" id="IPR041667">
    <property type="entry name" value="Cupin_8"/>
</dbReference>
<dbReference type="PANTHER" id="PTHR12480">
    <property type="entry name" value="ARGININE DEMETHYLASE AND LYSYL-HYDROXYLASE JMJD"/>
    <property type="match status" value="1"/>
</dbReference>
<dbReference type="EMBL" id="CP001614">
    <property type="protein sequence ID" value="ACR11250.1"/>
    <property type="molecule type" value="Genomic_DNA"/>
</dbReference>
<keyword evidence="3" id="KW-1185">Reference proteome</keyword>
<accession>C5BIM9</accession>
<dbReference type="AlphaFoldDB" id="C5BIM9"/>
<evidence type="ECO:0000313" key="2">
    <source>
        <dbReference type="EMBL" id="ACR11250.1"/>
    </source>
</evidence>
<dbReference type="GO" id="GO:0045905">
    <property type="term" value="P:positive regulation of translational termination"/>
    <property type="evidence" value="ECO:0007669"/>
    <property type="project" value="TreeGrafter"/>
</dbReference>
<dbReference type="Pfam" id="PF13621">
    <property type="entry name" value="Cupin_8"/>
    <property type="match status" value="1"/>
</dbReference>
<dbReference type="GO" id="GO:0043565">
    <property type="term" value="F:sequence-specific DNA binding"/>
    <property type="evidence" value="ECO:0007669"/>
    <property type="project" value="TreeGrafter"/>
</dbReference>
<dbReference type="STRING" id="377629.TERTU_2001"/>
<dbReference type="SUPFAM" id="SSF51197">
    <property type="entry name" value="Clavaminate synthase-like"/>
    <property type="match status" value="1"/>
</dbReference>
<evidence type="ECO:0000259" key="1">
    <source>
        <dbReference type="PROSITE" id="PS51184"/>
    </source>
</evidence>
<sequence>MANVQNIEYRETLTEREFIEEYVKPNRPVVVKDTTFKAECWSPEALAELAGDLEVQVYDTLFALQEVSTLKKYLDENFGHTEFRDQVRYVRWYNQLKAIDHAWGDEAFDRVKHLWSKPEFLPATDLLVPASQSGYVDPVTDGFPYRGILIAAKGARTRLHTDPFCSDAVVAQFYGVKDFVMYSPDRAEELRDTVPDSTSFGGFIDVRPNALEKCKPEPDFHGVVGPGNVAYVPHGWLHDVLVLEDSVSITWNFIHEMGSLEFIDYLMEDPHADPELEVLKYFYSRAGENYSSPSEIVKKYSERFAQIEDALTA</sequence>
<name>C5BIM9_TERTT</name>
<dbReference type="SMART" id="SM00558">
    <property type="entry name" value="JmjC"/>
    <property type="match status" value="1"/>
</dbReference>
<dbReference type="Proteomes" id="UP000009080">
    <property type="component" value="Chromosome"/>
</dbReference>
<reference evidence="2 3" key="1">
    <citation type="journal article" date="2009" name="PLoS ONE">
        <title>The complete genome of Teredinibacter turnerae T7901: an intracellular endosymbiont of marine wood-boring bivalves (shipworms).</title>
        <authorList>
            <person name="Yang J.C."/>
            <person name="Madupu R."/>
            <person name="Durkin A.S."/>
            <person name="Ekborg N.A."/>
            <person name="Pedamallu C.S."/>
            <person name="Hostetler J.B."/>
            <person name="Radune D."/>
            <person name="Toms B.S."/>
            <person name="Henrissat B."/>
            <person name="Coutinho P.M."/>
            <person name="Schwarz S."/>
            <person name="Field L."/>
            <person name="Trindade-Silva A.E."/>
            <person name="Soares C.A.G."/>
            <person name="Elshahawi S."/>
            <person name="Hanora A."/>
            <person name="Schmidt E.W."/>
            <person name="Haygood M.G."/>
            <person name="Posfai J."/>
            <person name="Benner J."/>
            <person name="Madinger C."/>
            <person name="Nove J."/>
            <person name="Anton B."/>
            <person name="Chaudhary K."/>
            <person name="Foster J."/>
            <person name="Holman A."/>
            <person name="Kumar S."/>
            <person name="Lessard P.A."/>
            <person name="Luyten Y.A."/>
            <person name="Slatko B."/>
            <person name="Wood N."/>
            <person name="Wu B."/>
            <person name="Teplitski M."/>
            <person name="Mougous J.D."/>
            <person name="Ward N."/>
            <person name="Eisen J.A."/>
            <person name="Badger J.H."/>
            <person name="Distel D.L."/>
        </authorList>
    </citation>
    <scope>NUCLEOTIDE SEQUENCE [LARGE SCALE GENOMIC DNA]</scope>
    <source>
        <strain evidence="3">ATCC 39867 / T7901</strain>
    </source>
</reference>
<dbReference type="PANTHER" id="PTHR12480:SF6">
    <property type="entry name" value="2-OXOGLUTARATE AND IRON-DEPENDENT OXYGENASE JMJD4"/>
    <property type="match status" value="1"/>
</dbReference>
<gene>
    <name evidence="2" type="ordered locus">TERTU_2001</name>
</gene>
<protein>
    <recommendedName>
        <fullName evidence="1">JmjC domain-containing protein</fullName>
    </recommendedName>
</protein>
<dbReference type="HOGENOM" id="CLU_917561_0_0_6"/>
<dbReference type="KEGG" id="ttu:TERTU_2001"/>
<dbReference type="Gene3D" id="2.60.120.650">
    <property type="entry name" value="Cupin"/>
    <property type="match status" value="1"/>
</dbReference>
<dbReference type="OrthoDB" id="479699at2"/>
<dbReference type="eggNOG" id="COG2850">
    <property type="taxonomic scope" value="Bacteria"/>
</dbReference>
<dbReference type="PROSITE" id="PS51184">
    <property type="entry name" value="JMJC"/>
    <property type="match status" value="1"/>
</dbReference>
<feature type="domain" description="JmjC" evidence="1">
    <location>
        <begin position="117"/>
        <end position="270"/>
    </location>
</feature>
<proteinExistence type="predicted"/>
<dbReference type="RefSeq" id="WP_015817362.1">
    <property type="nucleotide sequence ID" value="NC_012997.1"/>
</dbReference>
<evidence type="ECO:0000313" key="3">
    <source>
        <dbReference type="Proteomes" id="UP000009080"/>
    </source>
</evidence>
<dbReference type="InterPro" id="IPR003347">
    <property type="entry name" value="JmjC_dom"/>
</dbReference>
<dbReference type="GO" id="GO:0005737">
    <property type="term" value="C:cytoplasm"/>
    <property type="evidence" value="ECO:0007669"/>
    <property type="project" value="TreeGrafter"/>
</dbReference>
<organism evidence="2 3">
    <name type="scientific">Teredinibacter turnerae (strain ATCC 39867 / T7901)</name>
    <dbReference type="NCBI Taxonomy" id="377629"/>
    <lineage>
        <taxon>Bacteria</taxon>
        <taxon>Pseudomonadati</taxon>
        <taxon>Pseudomonadota</taxon>
        <taxon>Gammaproteobacteria</taxon>
        <taxon>Cellvibrionales</taxon>
        <taxon>Cellvibrionaceae</taxon>
        <taxon>Teredinibacter</taxon>
    </lineage>
</organism>
<dbReference type="InterPro" id="IPR050910">
    <property type="entry name" value="JMJD6_ArgDemeth/LysHydrox"/>
</dbReference>
<dbReference type="GO" id="GO:0016706">
    <property type="term" value="F:2-oxoglutarate-dependent dioxygenase activity"/>
    <property type="evidence" value="ECO:0007669"/>
    <property type="project" value="TreeGrafter"/>
</dbReference>